<dbReference type="SMART" id="SM00109">
    <property type="entry name" value="C1"/>
    <property type="match status" value="5"/>
</dbReference>
<accession>A0A1R3HFB3</accession>
<evidence type="ECO:0000256" key="1">
    <source>
        <dbReference type="ARBA" id="ARBA00022723"/>
    </source>
</evidence>
<dbReference type="PROSITE" id="PS50081">
    <property type="entry name" value="ZF_DAG_PE_2"/>
    <property type="match status" value="1"/>
</dbReference>
<evidence type="ECO:0000259" key="5">
    <source>
        <dbReference type="PROSITE" id="PS50081"/>
    </source>
</evidence>
<evidence type="ECO:0000256" key="4">
    <source>
        <dbReference type="ARBA" id="ARBA00022833"/>
    </source>
</evidence>
<sequence length="668" mass="77040">MSATKESVNLTSMQHSSHDHPLEFIEEQNNGSEEVDCSGCGDPIEGSCYCCTDCKFYLHKSCTDLPLNIDHSLHEEHTLNLQVKSPYSSSHPTYCDFCYNKTGFFYHCSSCQFDLDVKCAISPNLSAGDFFELEHSSHRHPLILVDQRKSNQVKRVPCAACEEPTSGPIYRCIECIFYLHKKCLELPSEITHPSHNKHPLTLLTNPPLHREGCSCYLCKNPCKGFIYHCSICEFGIKVKHILSSQSEKGTHQHPFILLSKPISFFCDACGTDGDCIPYICTTCNLAVHKECISLPHMIKIPRHVHPISHVYCLPDKENKLWECRICYNEVKTEFGSYYCSESDCNYIVHVNCVREKDWLRMEVKDVLSKETMGLVPDDKSGCSAEDVTDTEIKHFDHEHNLMLSEEKIEDTYCDGCMQTISGSFYFCKQCNFFLHNSCAKLPMKTKFWFSWSQYLLQKHSIFNCDLCDFWISGFSYISERGTTTCCLGCCARPDILTHEGHSQHPIFFDNKCEEKCTACGVQMSTKYRCKNNDFAIDHHCLSMPLTLKHKSDKHPLKLTYHDSDDPSQHYCDICEEKRDSAYWFYSCADCNFAAHSYCTLGEYHFINQGVPQQTISDRHPHRLFTVKKVYYYPPCKVCDEPCLDLALECREPDCDYIIHWDCRWYLDV</sequence>
<evidence type="ECO:0000313" key="7">
    <source>
        <dbReference type="Proteomes" id="UP000187203"/>
    </source>
</evidence>
<reference evidence="7" key="1">
    <citation type="submission" date="2013-09" db="EMBL/GenBank/DDBJ databases">
        <title>Corchorus olitorius genome sequencing.</title>
        <authorList>
            <person name="Alam M."/>
            <person name="Haque M.S."/>
            <person name="Islam M.S."/>
            <person name="Emdad E.M."/>
            <person name="Islam M.M."/>
            <person name="Ahmed B."/>
            <person name="Halim A."/>
            <person name="Hossen Q.M.M."/>
            <person name="Hossain M.Z."/>
            <person name="Ahmed R."/>
            <person name="Khan M.M."/>
            <person name="Islam R."/>
            <person name="Rashid M.M."/>
            <person name="Khan S.A."/>
            <person name="Rahman M.S."/>
            <person name="Alam M."/>
            <person name="Yahiya A.S."/>
            <person name="Khan M.S."/>
            <person name="Azam M.S."/>
            <person name="Haque T."/>
            <person name="Lashkar M.Z.H."/>
            <person name="Akhand A.I."/>
            <person name="Morshed G."/>
            <person name="Roy S."/>
            <person name="Uddin K.S."/>
            <person name="Rabeya T."/>
            <person name="Hossain A.S."/>
            <person name="Chowdhury A."/>
            <person name="Snigdha A.R."/>
            <person name="Mortoza M.S."/>
            <person name="Matin S.A."/>
            <person name="Hoque S.M.E."/>
            <person name="Islam M.K."/>
            <person name="Roy D.K."/>
            <person name="Haider R."/>
            <person name="Moosa M.M."/>
            <person name="Elias S.M."/>
            <person name="Hasan A.M."/>
            <person name="Jahan S."/>
            <person name="Shafiuddin M."/>
            <person name="Mahmood N."/>
            <person name="Shommy N.S."/>
        </authorList>
    </citation>
    <scope>NUCLEOTIDE SEQUENCE [LARGE SCALE GENOMIC DNA]</scope>
    <source>
        <strain evidence="7">cv. O-4</strain>
    </source>
</reference>
<dbReference type="PANTHER" id="PTHR32410">
    <property type="entry name" value="CYSTEINE/HISTIDINE-RICH C1 DOMAIN FAMILY PROTEIN"/>
    <property type="match status" value="1"/>
</dbReference>
<evidence type="ECO:0000313" key="6">
    <source>
        <dbReference type="EMBL" id="OMO68948.1"/>
    </source>
</evidence>
<keyword evidence="2" id="KW-0677">Repeat</keyword>
<name>A0A1R3HFB3_9ROSI</name>
<dbReference type="GO" id="GO:0008270">
    <property type="term" value="F:zinc ion binding"/>
    <property type="evidence" value="ECO:0007669"/>
    <property type="project" value="UniProtKB-KW"/>
</dbReference>
<dbReference type="InterPro" id="IPR053192">
    <property type="entry name" value="Vacuole_Formation_Reg"/>
</dbReference>
<keyword evidence="1" id="KW-0479">Metal-binding</keyword>
<dbReference type="OrthoDB" id="929503at2759"/>
<dbReference type="SUPFAM" id="SSF57889">
    <property type="entry name" value="Cysteine-rich domain"/>
    <property type="match status" value="6"/>
</dbReference>
<dbReference type="EMBL" id="AWUE01020322">
    <property type="protein sequence ID" value="OMO68948.1"/>
    <property type="molecule type" value="Genomic_DNA"/>
</dbReference>
<dbReference type="AlphaFoldDB" id="A0A1R3HFB3"/>
<keyword evidence="7" id="KW-1185">Reference proteome</keyword>
<dbReference type="InterPro" id="IPR046349">
    <property type="entry name" value="C1-like_sf"/>
</dbReference>
<evidence type="ECO:0000256" key="2">
    <source>
        <dbReference type="ARBA" id="ARBA00022737"/>
    </source>
</evidence>
<dbReference type="InterPro" id="IPR001965">
    <property type="entry name" value="Znf_PHD"/>
</dbReference>
<dbReference type="InterPro" id="IPR002219">
    <property type="entry name" value="PKC_DAG/PE"/>
</dbReference>
<comment type="caution">
    <text evidence="6">The sequence shown here is derived from an EMBL/GenBank/DDBJ whole genome shotgun (WGS) entry which is preliminary data.</text>
</comment>
<keyword evidence="4" id="KW-0862">Zinc</keyword>
<protein>
    <submittedName>
        <fullName evidence="6">Zinc finger, PHD-type</fullName>
    </submittedName>
</protein>
<dbReference type="SMART" id="SM00249">
    <property type="entry name" value="PHD"/>
    <property type="match status" value="5"/>
</dbReference>
<gene>
    <name evidence="6" type="ORF">COLO4_29327</name>
</gene>
<keyword evidence="3" id="KW-0863">Zinc-finger</keyword>
<organism evidence="6 7">
    <name type="scientific">Corchorus olitorius</name>
    <dbReference type="NCBI Taxonomy" id="93759"/>
    <lineage>
        <taxon>Eukaryota</taxon>
        <taxon>Viridiplantae</taxon>
        <taxon>Streptophyta</taxon>
        <taxon>Embryophyta</taxon>
        <taxon>Tracheophyta</taxon>
        <taxon>Spermatophyta</taxon>
        <taxon>Magnoliopsida</taxon>
        <taxon>eudicotyledons</taxon>
        <taxon>Gunneridae</taxon>
        <taxon>Pentapetalae</taxon>
        <taxon>rosids</taxon>
        <taxon>malvids</taxon>
        <taxon>Malvales</taxon>
        <taxon>Malvaceae</taxon>
        <taxon>Grewioideae</taxon>
        <taxon>Apeibeae</taxon>
        <taxon>Corchorus</taxon>
    </lineage>
</organism>
<feature type="domain" description="Phorbol-ester/DAG-type" evidence="5">
    <location>
        <begin position="398"/>
        <end position="446"/>
    </location>
</feature>
<proteinExistence type="predicted"/>
<dbReference type="PANTHER" id="PTHR32410:SF163">
    <property type="entry name" value="DC1 DOMAIN-CONTAINING PROTEIN"/>
    <property type="match status" value="1"/>
</dbReference>
<dbReference type="STRING" id="93759.A0A1R3HFB3"/>
<dbReference type="Pfam" id="PF03107">
    <property type="entry name" value="C1_2"/>
    <property type="match status" value="8"/>
</dbReference>
<dbReference type="Proteomes" id="UP000187203">
    <property type="component" value="Unassembled WGS sequence"/>
</dbReference>
<dbReference type="InterPro" id="IPR004146">
    <property type="entry name" value="DC1"/>
</dbReference>
<evidence type="ECO:0000256" key="3">
    <source>
        <dbReference type="ARBA" id="ARBA00022771"/>
    </source>
</evidence>